<protein>
    <submittedName>
        <fullName evidence="1">Uncharacterized protein</fullName>
    </submittedName>
</protein>
<dbReference type="EMBL" id="CP011542">
    <property type="protein sequence ID" value="AKK04624.1"/>
    <property type="molecule type" value="Genomic_DNA"/>
</dbReference>
<keyword evidence="2" id="KW-1185">Reference proteome</keyword>
<dbReference type="STRING" id="571915.CMUST_01375"/>
<dbReference type="PATRIC" id="fig|571915.4.peg.281"/>
<proteinExistence type="predicted"/>
<dbReference type="KEGG" id="cmv:CMUST_01375"/>
<evidence type="ECO:0000313" key="1">
    <source>
        <dbReference type="EMBL" id="AKK04624.1"/>
    </source>
</evidence>
<evidence type="ECO:0000313" key="2">
    <source>
        <dbReference type="Proteomes" id="UP000035199"/>
    </source>
</evidence>
<sequence length="714" mass="78498">MPTHYALRYGAIVTSSHHPSCTLPEAATAFVELLNCGFFVKLDQLQVLSPAELSELIAHVYARDDRRSPIFPGFPAEVVTDEDAQLWLEASDFYADFRFWLPQAEQEFERKHLETITEHSRPRRLNVVVAAVDDLHRLWSMWLSPSRSTCDYFTQVVRVLSASTDVLSLFDTTEFRSQPMFAAALLSLRASGAAVAEVFRVGLGKATGPTDVLRVVLACFSTDPYAAVTLGFSRHYPARTASLPRWARRELIAALGRFQSLADLDEYLRHRRLWRWVLQKVHPYQIPGHELALSGLDVIFGNVVHRNAMTRANTAIATHDVPAALDALSMQPAQLFRELVRIGSICRTDADRKLLVAAIEACGRHLRLKTVIATLNAVRNTAPERLVNVPHAGVYLRKAATHGLQPEVAQLFEAALGRVIVEKLQAVALPEDAAALVPDMRPVPLLQRTSELVPGQALALGNKPSRITARWQNATHSGSIGVVFADANLEFCLGKVGFSTLQSSPLREFIECAPDFVSIHLGETKWDGIVSVIPHARYAIISVTMHNTNNSWAQEGKLIKNDPHAAIRIQARHATGETDTGWLTLNSPAASVLPVVIDLASGEAVWLDSYLRKRMAAFHLGAPEYIDYRSGRVLNLHHGNDHAVPLVRAELARIRSGLTIGELMALWQAAHADAAAAQSVPSAPGTPAAELPADASLEVAQRQLALTYDLLNQL</sequence>
<dbReference type="Proteomes" id="UP000035199">
    <property type="component" value="Chromosome"/>
</dbReference>
<accession>A0A0G3GU43</accession>
<reference evidence="2" key="2">
    <citation type="submission" date="2015-05" db="EMBL/GenBank/DDBJ databases">
        <title>Complete genome sequence of Corynebacterium mustelae DSM 45274, isolated from various tissues of a male ferret with lethal sepsis.</title>
        <authorList>
            <person name="Ruckert C."/>
            <person name="Albersmeier A."/>
            <person name="Winkler A."/>
            <person name="Tauch A."/>
        </authorList>
    </citation>
    <scope>NUCLEOTIDE SEQUENCE [LARGE SCALE GENOMIC DNA]</scope>
    <source>
        <strain evidence="2">DSM 45274</strain>
    </source>
</reference>
<gene>
    <name evidence="1" type="ORF">CMUST_01375</name>
</gene>
<dbReference type="RefSeq" id="WP_047261007.1">
    <property type="nucleotide sequence ID" value="NZ_CP011542.1"/>
</dbReference>
<name>A0A0G3GU43_9CORY</name>
<organism evidence="1 2">
    <name type="scientific">Corynebacterium mustelae</name>
    <dbReference type="NCBI Taxonomy" id="571915"/>
    <lineage>
        <taxon>Bacteria</taxon>
        <taxon>Bacillati</taxon>
        <taxon>Actinomycetota</taxon>
        <taxon>Actinomycetes</taxon>
        <taxon>Mycobacteriales</taxon>
        <taxon>Corynebacteriaceae</taxon>
        <taxon>Corynebacterium</taxon>
    </lineage>
</organism>
<dbReference type="AlphaFoldDB" id="A0A0G3GU43"/>
<dbReference type="OrthoDB" id="415622at2"/>
<reference evidence="1 2" key="1">
    <citation type="journal article" date="2015" name="Genome Announc.">
        <title>Complete Genome Sequence of the Type Strain Corynebacterium mustelae DSM 45274, Isolated from Various Tissues of a Male Ferret with Lethal Sepsis.</title>
        <authorList>
            <person name="Ruckert C."/>
            <person name="Eimer J."/>
            <person name="Winkler A."/>
            <person name="Tauch A."/>
        </authorList>
    </citation>
    <scope>NUCLEOTIDE SEQUENCE [LARGE SCALE GENOMIC DNA]</scope>
    <source>
        <strain evidence="1 2">DSM 45274</strain>
    </source>
</reference>